<dbReference type="Gene3D" id="3.40.390.10">
    <property type="entry name" value="Collagenase (Catalytic Domain)"/>
    <property type="match status" value="1"/>
</dbReference>
<keyword evidence="2" id="KW-0732">Signal</keyword>
<feature type="signal peptide" evidence="2">
    <location>
        <begin position="1"/>
        <end position="16"/>
    </location>
</feature>
<feature type="chain" id="PRO_5040157534" evidence="2">
    <location>
        <begin position="17"/>
        <end position="313"/>
    </location>
</feature>
<dbReference type="GO" id="GO:0009986">
    <property type="term" value="C:cell surface"/>
    <property type="evidence" value="ECO:0007669"/>
    <property type="project" value="TreeGrafter"/>
</dbReference>
<dbReference type="Proteomes" id="UP000758603">
    <property type="component" value="Unassembled WGS sequence"/>
</dbReference>
<accession>A0A9P8UUI9</accession>
<evidence type="ECO:0000313" key="5">
    <source>
        <dbReference type="Proteomes" id="UP000758603"/>
    </source>
</evidence>
<dbReference type="InterPro" id="IPR039124">
    <property type="entry name" value="PRA1-like"/>
</dbReference>
<dbReference type="GO" id="GO:0005178">
    <property type="term" value="F:integrin binding"/>
    <property type="evidence" value="ECO:0007669"/>
    <property type="project" value="TreeGrafter"/>
</dbReference>
<dbReference type="GO" id="GO:0008237">
    <property type="term" value="F:metallopeptidase activity"/>
    <property type="evidence" value="ECO:0007669"/>
    <property type="project" value="InterPro"/>
</dbReference>
<evidence type="ECO:0000313" key="4">
    <source>
        <dbReference type="EMBL" id="KAH6658449.1"/>
    </source>
</evidence>
<organism evidence="4 5">
    <name type="scientific">Truncatella angustata</name>
    <dbReference type="NCBI Taxonomy" id="152316"/>
    <lineage>
        <taxon>Eukaryota</taxon>
        <taxon>Fungi</taxon>
        <taxon>Dikarya</taxon>
        <taxon>Ascomycota</taxon>
        <taxon>Pezizomycotina</taxon>
        <taxon>Sordariomycetes</taxon>
        <taxon>Xylariomycetidae</taxon>
        <taxon>Amphisphaeriales</taxon>
        <taxon>Sporocadaceae</taxon>
        <taxon>Truncatella</taxon>
    </lineage>
</organism>
<dbReference type="InterPro" id="IPR024079">
    <property type="entry name" value="MetalloPept_cat_dom_sf"/>
</dbReference>
<dbReference type="Pfam" id="PF13933">
    <property type="entry name" value="HRXXH"/>
    <property type="match status" value="1"/>
</dbReference>
<dbReference type="PANTHER" id="PTHR39399:SF1">
    <property type="entry name" value="PROTEIN ZPS1"/>
    <property type="match status" value="1"/>
</dbReference>
<dbReference type="RefSeq" id="XP_045962683.1">
    <property type="nucleotide sequence ID" value="XM_046109104.1"/>
</dbReference>
<dbReference type="GO" id="GO:0008270">
    <property type="term" value="F:zinc ion binding"/>
    <property type="evidence" value="ECO:0007669"/>
    <property type="project" value="TreeGrafter"/>
</dbReference>
<sequence length="313" mass="33454">MKSFITYPVLGALVLAGDIVAASRLQRRQEAVTVTHTVPAPQASTTAWSWNAGGSNIWPIHESCNATEKALLKRGLDEAATLAGHAKDHVLRFGNSSDFYQKYFGSASTGEVIGWFDKIANGDRSRYKFRCDNPDGNCVLPAWGGHWRGENATEETVICPLSYETRKPLDGLCGYGYTVASGALNVYFASDLIHRLFHMPSVGEGVVEHYADTYTDCLELATSSPEQAVRNTHTLQYFALDVYAFDIALPNDGCTGKAPEESSSSAVTSALASPTEATSTNAAVTATTADDVTTTASAGAECHTHSNGDVHCS</sequence>
<dbReference type="GeneID" id="70137995"/>
<dbReference type="OrthoDB" id="4689212at2759"/>
<dbReference type="CDD" id="cd11307">
    <property type="entry name" value="M35_Asp_f2_like"/>
    <property type="match status" value="1"/>
</dbReference>
<evidence type="ECO:0000256" key="2">
    <source>
        <dbReference type="SAM" id="SignalP"/>
    </source>
</evidence>
<name>A0A9P8UUI9_9PEZI</name>
<feature type="region of interest" description="Disordered" evidence="1">
    <location>
        <begin position="256"/>
        <end position="282"/>
    </location>
</feature>
<feature type="compositionally biased region" description="Low complexity" evidence="1">
    <location>
        <begin position="261"/>
        <end position="282"/>
    </location>
</feature>
<dbReference type="AlphaFoldDB" id="A0A9P8UUI9"/>
<feature type="domain" description="Putative peptidase" evidence="3">
    <location>
        <begin position="20"/>
        <end position="257"/>
    </location>
</feature>
<protein>
    <submittedName>
        <fullName evidence="4">Peptidase family-domain-containing protein</fullName>
    </submittedName>
</protein>
<evidence type="ECO:0000259" key="3">
    <source>
        <dbReference type="Pfam" id="PF13933"/>
    </source>
</evidence>
<dbReference type="PANTHER" id="PTHR39399">
    <property type="entry name" value="PROTEIN ZPS1"/>
    <property type="match status" value="1"/>
</dbReference>
<dbReference type="GO" id="GO:0005576">
    <property type="term" value="C:extracellular region"/>
    <property type="evidence" value="ECO:0007669"/>
    <property type="project" value="TreeGrafter"/>
</dbReference>
<dbReference type="InterPro" id="IPR029482">
    <property type="entry name" value="HRXXH"/>
</dbReference>
<dbReference type="GO" id="GO:0009277">
    <property type="term" value="C:fungal-type cell wall"/>
    <property type="evidence" value="ECO:0007669"/>
    <property type="project" value="TreeGrafter"/>
</dbReference>
<reference evidence="4" key="1">
    <citation type="journal article" date="2021" name="Nat. Commun.">
        <title>Genetic determinants of endophytism in the Arabidopsis root mycobiome.</title>
        <authorList>
            <person name="Mesny F."/>
            <person name="Miyauchi S."/>
            <person name="Thiergart T."/>
            <person name="Pickel B."/>
            <person name="Atanasova L."/>
            <person name="Karlsson M."/>
            <person name="Huettel B."/>
            <person name="Barry K.W."/>
            <person name="Haridas S."/>
            <person name="Chen C."/>
            <person name="Bauer D."/>
            <person name="Andreopoulos W."/>
            <person name="Pangilinan J."/>
            <person name="LaButti K."/>
            <person name="Riley R."/>
            <person name="Lipzen A."/>
            <person name="Clum A."/>
            <person name="Drula E."/>
            <person name="Henrissat B."/>
            <person name="Kohler A."/>
            <person name="Grigoriev I.V."/>
            <person name="Martin F.M."/>
            <person name="Hacquard S."/>
        </authorList>
    </citation>
    <scope>NUCLEOTIDE SEQUENCE</scope>
    <source>
        <strain evidence="4">MPI-SDFR-AT-0073</strain>
    </source>
</reference>
<proteinExistence type="predicted"/>
<gene>
    <name evidence="4" type="ORF">BKA67DRAFT_689586</name>
</gene>
<comment type="caution">
    <text evidence="4">The sequence shown here is derived from an EMBL/GenBank/DDBJ whole genome shotgun (WGS) entry which is preliminary data.</text>
</comment>
<dbReference type="EMBL" id="JAGPXC010000002">
    <property type="protein sequence ID" value="KAH6658449.1"/>
    <property type="molecule type" value="Genomic_DNA"/>
</dbReference>
<keyword evidence="5" id="KW-1185">Reference proteome</keyword>
<dbReference type="SUPFAM" id="SSF55486">
    <property type="entry name" value="Metalloproteases ('zincins'), catalytic domain"/>
    <property type="match status" value="1"/>
</dbReference>
<evidence type="ECO:0000256" key="1">
    <source>
        <dbReference type="SAM" id="MobiDB-lite"/>
    </source>
</evidence>